<feature type="region of interest" description="Disordered" evidence="1">
    <location>
        <begin position="1"/>
        <end position="21"/>
    </location>
</feature>
<dbReference type="Gene3D" id="2.40.70.10">
    <property type="entry name" value="Acid Proteases"/>
    <property type="match status" value="1"/>
</dbReference>
<dbReference type="SUPFAM" id="SSF50630">
    <property type="entry name" value="Acid proteases"/>
    <property type="match status" value="1"/>
</dbReference>
<accession>A0A1V9YE63</accession>
<name>A0A1V9YE63_ACHHY</name>
<proteinExistence type="predicted"/>
<dbReference type="AlphaFoldDB" id="A0A1V9YE63"/>
<dbReference type="InterPro" id="IPR021109">
    <property type="entry name" value="Peptidase_aspartic_dom_sf"/>
</dbReference>
<evidence type="ECO:0000313" key="3">
    <source>
        <dbReference type="Proteomes" id="UP000243579"/>
    </source>
</evidence>
<dbReference type="Proteomes" id="UP000243579">
    <property type="component" value="Unassembled WGS sequence"/>
</dbReference>
<dbReference type="InterPro" id="IPR001969">
    <property type="entry name" value="Aspartic_peptidase_AS"/>
</dbReference>
<dbReference type="Pfam" id="PF08284">
    <property type="entry name" value="RVP_2"/>
    <property type="match status" value="1"/>
</dbReference>
<dbReference type="GO" id="GO:0004190">
    <property type="term" value="F:aspartic-type endopeptidase activity"/>
    <property type="evidence" value="ECO:0007669"/>
    <property type="project" value="InterPro"/>
</dbReference>
<sequence>MSEVGPTAPARPAADDDDDNEEVMWYGVNTASMQDEESDQSKASRAHNLVIKKGHLDGRPVRILLDSGATDNLIRPHLVSWNVLKTKHVKMVGFDGLSRPATEVIDCVASVDFESDLPGVGFTTVFTTWDLGLKNFDVILGKPWFHDFNPIIDWRSHAIVSIERRHDLPTNERQPAPWAKEAYVIKVSEVLPLH</sequence>
<dbReference type="OrthoDB" id="79811at2759"/>
<dbReference type="CDD" id="cd00303">
    <property type="entry name" value="retropepsin_like"/>
    <property type="match status" value="1"/>
</dbReference>
<protein>
    <recommendedName>
        <fullName evidence="4">Peptidase A2 domain-containing protein</fullName>
    </recommendedName>
</protein>
<reference evidence="2 3" key="1">
    <citation type="journal article" date="2014" name="Genome Biol. Evol.">
        <title>The secreted proteins of Achlya hypogyna and Thraustotheca clavata identify the ancestral oomycete secretome and reveal gene acquisitions by horizontal gene transfer.</title>
        <authorList>
            <person name="Misner I."/>
            <person name="Blouin N."/>
            <person name="Leonard G."/>
            <person name="Richards T.A."/>
            <person name="Lane C.E."/>
        </authorList>
    </citation>
    <scope>NUCLEOTIDE SEQUENCE [LARGE SCALE GENOMIC DNA]</scope>
    <source>
        <strain evidence="2 3">ATCC 48635</strain>
    </source>
</reference>
<keyword evidence="3" id="KW-1185">Reference proteome</keyword>
<dbReference type="EMBL" id="JNBR01002004">
    <property type="protein sequence ID" value="OQR84000.1"/>
    <property type="molecule type" value="Genomic_DNA"/>
</dbReference>
<gene>
    <name evidence="2" type="ORF">ACHHYP_14033</name>
</gene>
<evidence type="ECO:0000313" key="2">
    <source>
        <dbReference type="EMBL" id="OQR84000.1"/>
    </source>
</evidence>
<evidence type="ECO:0008006" key="4">
    <source>
        <dbReference type="Google" id="ProtNLM"/>
    </source>
</evidence>
<organism evidence="2 3">
    <name type="scientific">Achlya hypogyna</name>
    <name type="common">Oomycete</name>
    <name type="synonym">Protoachlya hypogyna</name>
    <dbReference type="NCBI Taxonomy" id="1202772"/>
    <lineage>
        <taxon>Eukaryota</taxon>
        <taxon>Sar</taxon>
        <taxon>Stramenopiles</taxon>
        <taxon>Oomycota</taxon>
        <taxon>Saprolegniomycetes</taxon>
        <taxon>Saprolegniales</taxon>
        <taxon>Achlyaceae</taxon>
        <taxon>Achlya</taxon>
    </lineage>
</organism>
<evidence type="ECO:0000256" key="1">
    <source>
        <dbReference type="SAM" id="MobiDB-lite"/>
    </source>
</evidence>
<dbReference type="PROSITE" id="PS00141">
    <property type="entry name" value="ASP_PROTEASE"/>
    <property type="match status" value="1"/>
</dbReference>
<dbReference type="GO" id="GO:0006508">
    <property type="term" value="P:proteolysis"/>
    <property type="evidence" value="ECO:0007669"/>
    <property type="project" value="InterPro"/>
</dbReference>
<comment type="caution">
    <text evidence="2">The sequence shown here is derived from an EMBL/GenBank/DDBJ whole genome shotgun (WGS) entry which is preliminary data.</text>
</comment>
<dbReference type="STRING" id="1202772.A0A1V9YE63"/>